<evidence type="ECO:0000313" key="2">
    <source>
        <dbReference type="Proteomes" id="UP001341840"/>
    </source>
</evidence>
<dbReference type="Proteomes" id="UP001341840">
    <property type="component" value="Unassembled WGS sequence"/>
</dbReference>
<reference evidence="1 2" key="1">
    <citation type="journal article" date="2023" name="Plants (Basel)">
        <title>Bridging the Gap: Combining Genomics and Transcriptomics Approaches to Understand Stylosanthes scabra, an Orphan Legume from the Brazilian Caatinga.</title>
        <authorList>
            <person name="Ferreira-Neto J.R.C."/>
            <person name="da Silva M.D."/>
            <person name="Binneck E."/>
            <person name="de Melo N.F."/>
            <person name="da Silva R.H."/>
            <person name="de Melo A.L.T.M."/>
            <person name="Pandolfi V."/>
            <person name="Bustamante F.O."/>
            <person name="Brasileiro-Vidal A.C."/>
            <person name="Benko-Iseppon A.M."/>
        </authorList>
    </citation>
    <scope>NUCLEOTIDE SEQUENCE [LARGE SCALE GENOMIC DNA]</scope>
    <source>
        <tissue evidence="1">Leaves</tissue>
    </source>
</reference>
<protein>
    <submittedName>
        <fullName evidence="1">Uncharacterized protein</fullName>
    </submittedName>
</protein>
<accession>A0ABU6TLL9</accession>
<gene>
    <name evidence="1" type="ORF">PIB30_064674</name>
</gene>
<keyword evidence="2" id="KW-1185">Reference proteome</keyword>
<dbReference type="EMBL" id="JASCZI010091254">
    <property type="protein sequence ID" value="MED6149661.1"/>
    <property type="molecule type" value="Genomic_DNA"/>
</dbReference>
<name>A0ABU6TLL9_9FABA</name>
<comment type="caution">
    <text evidence="1">The sequence shown here is derived from an EMBL/GenBank/DDBJ whole genome shotgun (WGS) entry which is preliminary data.</text>
</comment>
<proteinExistence type="predicted"/>
<evidence type="ECO:0000313" key="1">
    <source>
        <dbReference type="EMBL" id="MED6149661.1"/>
    </source>
</evidence>
<sequence length="110" mass="12891">MGSSYAGKGDFVWFKGNQDQELPFVHISDSHLRLSDLWENGTWHLDGLFTELDDHLRHLIMSINLDNHDSRDKTWIWKFNSSHTYSTREEYDWLADTSMDEILIVIGFGS</sequence>
<organism evidence="1 2">
    <name type="scientific">Stylosanthes scabra</name>
    <dbReference type="NCBI Taxonomy" id="79078"/>
    <lineage>
        <taxon>Eukaryota</taxon>
        <taxon>Viridiplantae</taxon>
        <taxon>Streptophyta</taxon>
        <taxon>Embryophyta</taxon>
        <taxon>Tracheophyta</taxon>
        <taxon>Spermatophyta</taxon>
        <taxon>Magnoliopsida</taxon>
        <taxon>eudicotyledons</taxon>
        <taxon>Gunneridae</taxon>
        <taxon>Pentapetalae</taxon>
        <taxon>rosids</taxon>
        <taxon>fabids</taxon>
        <taxon>Fabales</taxon>
        <taxon>Fabaceae</taxon>
        <taxon>Papilionoideae</taxon>
        <taxon>50 kb inversion clade</taxon>
        <taxon>dalbergioids sensu lato</taxon>
        <taxon>Dalbergieae</taxon>
        <taxon>Pterocarpus clade</taxon>
        <taxon>Stylosanthes</taxon>
    </lineage>
</organism>